<organism evidence="1 2">
    <name type="scientific">Paenibacillus hemerocallicola</name>
    <dbReference type="NCBI Taxonomy" id="1172614"/>
    <lineage>
        <taxon>Bacteria</taxon>
        <taxon>Bacillati</taxon>
        <taxon>Bacillota</taxon>
        <taxon>Bacilli</taxon>
        <taxon>Bacillales</taxon>
        <taxon>Paenibacillaceae</taxon>
        <taxon>Paenibacillus</taxon>
    </lineage>
</organism>
<dbReference type="AlphaFoldDB" id="A0A5C4TF45"/>
<evidence type="ECO:0000313" key="2">
    <source>
        <dbReference type="Proteomes" id="UP000307943"/>
    </source>
</evidence>
<accession>A0A5C4TF45</accession>
<dbReference type="InterPro" id="IPR017853">
    <property type="entry name" value="GH"/>
</dbReference>
<dbReference type="RefSeq" id="WP_139600991.1">
    <property type="nucleotide sequence ID" value="NZ_VDCQ01000005.1"/>
</dbReference>
<comment type="caution">
    <text evidence="1">The sequence shown here is derived from an EMBL/GenBank/DDBJ whole genome shotgun (WGS) entry which is preliminary data.</text>
</comment>
<keyword evidence="2" id="KW-1185">Reference proteome</keyword>
<protein>
    <submittedName>
        <fullName evidence="1">Uncharacterized protein</fullName>
    </submittedName>
</protein>
<proteinExistence type="predicted"/>
<reference evidence="1 2" key="1">
    <citation type="submission" date="2019-05" db="EMBL/GenBank/DDBJ databases">
        <title>We sequenced the genome of Paenibacillus hemerocallicola KCTC 33185 for further insight into its adaptation and study the phylogeny of Paenibacillus.</title>
        <authorList>
            <person name="Narsing Rao M.P."/>
        </authorList>
    </citation>
    <scope>NUCLEOTIDE SEQUENCE [LARGE SCALE GENOMIC DNA]</scope>
    <source>
        <strain evidence="1 2">KCTC 33185</strain>
    </source>
</reference>
<gene>
    <name evidence="1" type="ORF">FE784_04740</name>
</gene>
<dbReference type="SUPFAM" id="SSF51445">
    <property type="entry name" value="(Trans)glycosidases"/>
    <property type="match status" value="1"/>
</dbReference>
<name>A0A5C4TF45_9BACL</name>
<sequence length="426" mass="47017">MPFPSFRQKIIGSLTVSILLSTAFGSILFASPPLVDPFSIRITVPPHPSQANMNTYAEIQNMNVNVIVGGNENVTKTTNEKALNLAEAHGIKILVDDWGFHWKTEMLKQATTGSGSYLRNDIRIGQTFTTPTAGTGWIMERVEFQLDGTSCPAGATVTLSVYDSPAKNQLIANASRIFTCPSETTHPELLLPRNLTMDSNASYYMEFATTSPNNVGLLKTSDADVYEGGQAYVNGVPQSTDLAFEIRFYQPERPYSDGNTQSTVLLDDLANHYQAHPALLGYSLWDEPSSALFTKLEDAAKRLHQIDPNHAVKVNLLPTYATNSQLGLDQLASDTATSIQPIGQTFQTSVTQTTISTIQLWFDSASFQGGESVTLALWDSPAKVATNLRIVGWTAERRFFFWARSYRFKAPSANMYIDRFTHTIMV</sequence>
<dbReference type="Proteomes" id="UP000307943">
    <property type="component" value="Unassembled WGS sequence"/>
</dbReference>
<dbReference type="Gene3D" id="3.20.20.80">
    <property type="entry name" value="Glycosidases"/>
    <property type="match status" value="1"/>
</dbReference>
<evidence type="ECO:0000313" key="1">
    <source>
        <dbReference type="EMBL" id="TNJ67276.1"/>
    </source>
</evidence>
<dbReference type="EMBL" id="VDCQ01000005">
    <property type="protein sequence ID" value="TNJ67276.1"/>
    <property type="molecule type" value="Genomic_DNA"/>
</dbReference>
<dbReference type="OrthoDB" id="2504274at2"/>